<feature type="domain" description="RING-type" evidence="6">
    <location>
        <begin position="311"/>
        <end position="352"/>
    </location>
</feature>
<dbReference type="SMART" id="SM00184">
    <property type="entry name" value="RING"/>
    <property type="match status" value="1"/>
</dbReference>
<feature type="compositionally biased region" description="Acidic residues" evidence="5">
    <location>
        <begin position="81"/>
        <end position="90"/>
    </location>
</feature>
<dbReference type="InterPro" id="IPR013083">
    <property type="entry name" value="Znf_RING/FYVE/PHD"/>
</dbReference>
<dbReference type="GeneID" id="98125932"/>
<name>A0ABR4DCB9_9PEZI</name>
<feature type="region of interest" description="Disordered" evidence="5">
    <location>
        <begin position="51"/>
        <end position="114"/>
    </location>
</feature>
<keyword evidence="3" id="KW-0862">Zinc</keyword>
<dbReference type="RefSeq" id="XP_070866213.1">
    <property type="nucleotide sequence ID" value="XM_071011288.1"/>
</dbReference>
<dbReference type="InterPro" id="IPR001841">
    <property type="entry name" value="Znf_RING"/>
</dbReference>
<gene>
    <name evidence="7" type="ORF">VTJ83DRAFT_4763</name>
</gene>
<dbReference type="Pfam" id="PF13639">
    <property type="entry name" value="zf-RING_2"/>
    <property type="match status" value="1"/>
</dbReference>
<comment type="caution">
    <text evidence="7">The sequence shown here is derived from an EMBL/GenBank/DDBJ whole genome shotgun (WGS) entry which is preliminary data.</text>
</comment>
<evidence type="ECO:0000259" key="6">
    <source>
        <dbReference type="PROSITE" id="PS50089"/>
    </source>
</evidence>
<dbReference type="PANTHER" id="PTHR45931">
    <property type="entry name" value="SI:CH211-59O9.10"/>
    <property type="match status" value="1"/>
</dbReference>
<keyword evidence="8" id="KW-1185">Reference proteome</keyword>
<proteinExistence type="predicted"/>
<dbReference type="EMBL" id="JAZGUE010000004">
    <property type="protein sequence ID" value="KAL2267486.1"/>
    <property type="molecule type" value="Genomic_DNA"/>
</dbReference>
<feature type="region of interest" description="Disordered" evidence="5">
    <location>
        <begin position="360"/>
        <end position="477"/>
    </location>
</feature>
<feature type="region of interest" description="Disordered" evidence="5">
    <location>
        <begin position="149"/>
        <end position="179"/>
    </location>
</feature>
<dbReference type="PROSITE" id="PS50089">
    <property type="entry name" value="ZF_RING_2"/>
    <property type="match status" value="1"/>
</dbReference>
<evidence type="ECO:0000313" key="7">
    <source>
        <dbReference type="EMBL" id="KAL2267486.1"/>
    </source>
</evidence>
<evidence type="ECO:0000256" key="1">
    <source>
        <dbReference type="ARBA" id="ARBA00022723"/>
    </source>
</evidence>
<protein>
    <recommendedName>
        <fullName evidence="6">RING-type domain-containing protein</fullName>
    </recommendedName>
</protein>
<dbReference type="Proteomes" id="UP001600064">
    <property type="component" value="Unassembled WGS sequence"/>
</dbReference>
<evidence type="ECO:0000256" key="5">
    <source>
        <dbReference type="SAM" id="MobiDB-lite"/>
    </source>
</evidence>
<reference evidence="7 8" key="1">
    <citation type="journal article" date="2024" name="Commun. Biol.">
        <title>Comparative genomic analysis of thermophilic fungi reveals convergent evolutionary adaptations and gene losses.</title>
        <authorList>
            <person name="Steindorff A.S."/>
            <person name="Aguilar-Pontes M.V."/>
            <person name="Robinson A.J."/>
            <person name="Andreopoulos B."/>
            <person name="LaButti K."/>
            <person name="Kuo A."/>
            <person name="Mondo S."/>
            <person name="Riley R."/>
            <person name="Otillar R."/>
            <person name="Haridas S."/>
            <person name="Lipzen A."/>
            <person name="Grimwood J."/>
            <person name="Schmutz J."/>
            <person name="Clum A."/>
            <person name="Reid I.D."/>
            <person name="Moisan M.C."/>
            <person name="Butler G."/>
            <person name="Nguyen T.T.M."/>
            <person name="Dewar K."/>
            <person name="Conant G."/>
            <person name="Drula E."/>
            <person name="Henrissat B."/>
            <person name="Hansel C."/>
            <person name="Singer S."/>
            <person name="Hutchinson M.I."/>
            <person name="de Vries R.P."/>
            <person name="Natvig D.O."/>
            <person name="Powell A.J."/>
            <person name="Tsang A."/>
            <person name="Grigoriev I.V."/>
        </authorList>
    </citation>
    <scope>NUCLEOTIDE SEQUENCE [LARGE SCALE GENOMIC DNA]</scope>
    <source>
        <strain evidence="7 8">ATCC 22073</strain>
    </source>
</reference>
<feature type="compositionally biased region" description="Low complexity" evidence="5">
    <location>
        <begin position="367"/>
        <end position="386"/>
    </location>
</feature>
<dbReference type="CDD" id="cd16454">
    <property type="entry name" value="RING-H2_PA-TM-RING"/>
    <property type="match status" value="1"/>
</dbReference>
<feature type="compositionally biased region" description="Polar residues" evidence="5">
    <location>
        <begin position="157"/>
        <end position="173"/>
    </location>
</feature>
<keyword evidence="2 4" id="KW-0863">Zinc-finger</keyword>
<dbReference type="Gene3D" id="3.30.40.10">
    <property type="entry name" value="Zinc/RING finger domain, C3HC4 (zinc finger)"/>
    <property type="match status" value="1"/>
</dbReference>
<accession>A0ABR4DCB9</accession>
<keyword evidence="1" id="KW-0479">Metal-binding</keyword>
<organism evidence="7 8">
    <name type="scientific">Remersonia thermophila</name>
    <dbReference type="NCBI Taxonomy" id="72144"/>
    <lineage>
        <taxon>Eukaryota</taxon>
        <taxon>Fungi</taxon>
        <taxon>Dikarya</taxon>
        <taxon>Ascomycota</taxon>
        <taxon>Pezizomycotina</taxon>
        <taxon>Sordariomycetes</taxon>
        <taxon>Sordariomycetidae</taxon>
        <taxon>Sordariales</taxon>
        <taxon>Sordariales incertae sedis</taxon>
        <taxon>Remersonia</taxon>
    </lineage>
</organism>
<evidence type="ECO:0000256" key="4">
    <source>
        <dbReference type="PROSITE-ProRule" id="PRU00175"/>
    </source>
</evidence>
<dbReference type="InterPro" id="IPR051834">
    <property type="entry name" value="RING_finger_E3_ligase"/>
</dbReference>
<evidence type="ECO:0000256" key="3">
    <source>
        <dbReference type="ARBA" id="ARBA00022833"/>
    </source>
</evidence>
<evidence type="ECO:0000313" key="8">
    <source>
        <dbReference type="Proteomes" id="UP001600064"/>
    </source>
</evidence>
<sequence>MASRAGHHLPFIVGREIVYCYGCQHEWYRESPSLSCPACGSDFVEIVDFENDPRSMNDGPAPRGMGGHASPHPHQPFGSDSDPEEGDIEELGYGFGSRPRPTPGARFRDASSHRRTPIDEGDVIFRRLAEILDEFGPARPMREASPGGFFPADESRSSPPTGTRIHQQTTFQNGPFGTTTRVTVTSGTFGTTPDVGSPNITTLLDQLFGSPFPAGDPARRVRTGPEPDMAFAGGPFLGGLSGLLQSLYNPQHGVQGDHVYTQEDFDRIISQLMEQSVQTNAPPPASQDAMDRLERKLVDDEILGPEGKAECTICIDELKRGQEVMVLPCKHWYHEECVVLWLREHNTCPMCRKPIEEAGGGPGHGNASGSSSSNSNNNNNNNNNSNFGGGWGGVRQGSQQGSSSRAERLNAARRRSIQAPAPPREWGSGAGWGWGMDEAQHEAHQPPSGSQTRRRSQHEAGGGGALGWLRDHWARGR</sequence>
<dbReference type="PANTHER" id="PTHR45931:SF3">
    <property type="entry name" value="RING ZINC FINGER-CONTAINING PROTEIN"/>
    <property type="match status" value="1"/>
</dbReference>
<dbReference type="SUPFAM" id="SSF57850">
    <property type="entry name" value="RING/U-box"/>
    <property type="match status" value="1"/>
</dbReference>
<evidence type="ECO:0000256" key="2">
    <source>
        <dbReference type="ARBA" id="ARBA00022771"/>
    </source>
</evidence>